<dbReference type="InterPro" id="IPR014001">
    <property type="entry name" value="Helicase_ATP-bd"/>
</dbReference>
<dbReference type="AlphaFoldDB" id="A0AAD8XY39"/>
<dbReference type="EMBL" id="JATAAI010000032">
    <property type="protein sequence ID" value="KAK1735827.1"/>
    <property type="molecule type" value="Genomic_DNA"/>
</dbReference>
<dbReference type="InterPro" id="IPR050496">
    <property type="entry name" value="SNF2_RAD54_helicase_repair"/>
</dbReference>
<dbReference type="PANTHER" id="PTHR45629:SF7">
    <property type="entry name" value="DNA EXCISION REPAIR PROTEIN ERCC-6-RELATED"/>
    <property type="match status" value="1"/>
</dbReference>
<proteinExistence type="predicted"/>
<evidence type="ECO:0000313" key="3">
    <source>
        <dbReference type="Proteomes" id="UP001224775"/>
    </source>
</evidence>
<dbReference type="EC" id="3.6.4.12" evidence="2"/>
<dbReference type="InterPro" id="IPR038718">
    <property type="entry name" value="SNF2-like_sf"/>
</dbReference>
<dbReference type="Pfam" id="PF00176">
    <property type="entry name" value="SNF2-rel_dom"/>
    <property type="match status" value="1"/>
</dbReference>
<keyword evidence="2" id="KW-0378">Hydrolase</keyword>
<name>A0AAD8XY39_9STRA</name>
<sequence>MTIPIQRRRQNGPRLNCLFLCTTNSTNINELVFNGWQVCITMKSRGGLLADDMGLGKTMQVLTYLGSLMRAETICNAIIICPKSVVRSWEREANLNLKNICVPRATVTAVTSDMGKAKRKRVFEDAFCAPSKRPQLVITTYGLVSNHITDLTNISNTYEESRWCYVVLDEGHQIKNSSTKMSRDVRILASRSPHTRRLLMTGTPMQVSTNVF</sequence>
<evidence type="ECO:0000313" key="2">
    <source>
        <dbReference type="EMBL" id="KAK1735827.1"/>
    </source>
</evidence>
<dbReference type="InterPro" id="IPR027417">
    <property type="entry name" value="P-loop_NTPase"/>
</dbReference>
<comment type="caution">
    <text evidence="2">The sequence shown here is derived from an EMBL/GenBank/DDBJ whole genome shotgun (WGS) entry which is preliminary data.</text>
</comment>
<dbReference type="SMART" id="SM00487">
    <property type="entry name" value="DEXDc"/>
    <property type="match status" value="1"/>
</dbReference>
<organism evidence="2 3">
    <name type="scientific">Skeletonema marinoi</name>
    <dbReference type="NCBI Taxonomy" id="267567"/>
    <lineage>
        <taxon>Eukaryota</taxon>
        <taxon>Sar</taxon>
        <taxon>Stramenopiles</taxon>
        <taxon>Ochrophyta</taxon>
        <taxon>Bacillariophyta</taxon>
        <taxon>Coscinodiscophyceae</taxon>
        <taxon>Thalassiosirophycidae</taxon>
        <taxon>Thalassiosirales</taxon>
        <taxon>Skeletonemataceae</taxon>
        <taxon>Skeletonema</taxon>
        <taxon>Skeletonema marinoi-dohrnii complex</taxon>
    </lineage>
</organism>
<dbReference type="Proteomes" id="UP001224775">
    <property type="component" value="Unassembled WGS sequence"/>
</dbReference>
<evidence type="ECO:0000259" key="1">
    <source>
        <dbReference type="PROSITE" id="PS51192"/>
    </source>
</evidence>
<dbReference type="PANTHER" id="PTHR45629">
    <property type="entry name" value="SNF2/RAD54 FAMILY MEMBER"/>
    <property type="match status" value="1"/>
</dbReference>
<dbReference type="PROSITE" id="PS51192">
    <property type="entry name" value="HELICASE_ATP_BIND_1"/>
    <property type="match status" value="1"/>
</dbReference>
<dbReference type="GO" id="GO:0016787">
    <property type="term" value="F:hydrolase activity"/>
    <property type="evidence" value="ECO:0007669"/>
    <property type="project" value="UniProtKB-KW"/>
</dbReference>
<accession>A0AAD8XY39</accession>
<dbReference type="GO" id="GO:0003678">
    <property type="term" value="F:DNA helicase activity"/>
    <property type="evidence" value="ECO:0007669"/>
    <property type="project" value="UniProtKB-EC"/>
</dbReference>
<feature type="domain" description="Helicase ATP-binding" evidence="1">
    <location>
        <begin position="38"/>
        <end position="212"/>
    </location>
</feature>
<dbReference type="SUPFAM" id="SSF52540">
    <property type="entry name" value="P-loop containing nucleoside triphosphate hydrolases"/>
    <property type="match status" value="1"/>
</dbReference>
<protein>
    <submittedName>
        <fullName evidence="2">DNA excision repair protein ERCC-6-like protein</fullName>
        <ecNumber evidence="2">3.6.4.12</ecNumber>
    </submittedName>
</protein>
<gene>
    <name evidence="2" type="ORF">QTG54_013533</name>
</gene>
<dbReference type="Gene3D" id="3.40.50.10810">
    <property type="entry name" value="Tandem AAA-ATPase domain"/>
    <property type="match status" value="1"/>
</dbReference>
<keyword evidence="3" id="KW-1185">Reference proteome</keyword>
<reference evidence="2" key="1">
    <citation type="submission" date="2023-06" db="EMBL/GenBank/DDBJ databases">
        <title>Survivors Of The Sea: Transcriptome response of Skeletonema marinoi to long-term dormancy.</title>
        <authorList>
            <person name="Pinder M.I.M."/>
            <person name="Kourtchenko O."/>
            <person name="Robertson E.K."/>
            <person name="Larsson T."/>
            <person name="Maumus F."/>
            <person name="Osuna-Cruz C.M."/>
            <person name="Vancaester E."/>
            <person name="Stenow R."/>
            <person name="Vandepoele K."/>
            <person name="Ploug H."/>
            <person name="Bruchert V."/>
            <person name="Godhe A."/>
            <person name="Topel M."/>
        </authorList>
    </citation>
    <scope>NUCLEOTIDE SEQUENCE</scope>
    <source>
        <strain evidence="2">R05AC</strain>
    </source>
</reference>
<dbReference type="InterPro" id="IPR000330">
    <property type="entry name" value="SNF2_N"/>
</dbReference>
<dbReference type="GO" id="GO:0005524">
    <property type="term" value="F:ATP binding"/>
    <property type="evidence" value="ECO:0007669"/>
    <property type="project" value="InterPro"/>
</dbReference>